<dbReference type="PANTHER" id="PTHR33452:SF1">
    <property type="entry name" value="INNER MEMBRANE PROTEIN YPHA-RELATED"/>
    <property type="match status" value="1"/>
</dbReference>
<keyword evidence="9" id="KW-1185">Reference proteome</keyword>
<evidence type="ECO:0000256" key="3">
    <source>
        <dbReference type="ARBA" id="ARBA00022475"/>
    </source>
</evidence>
<reference evidence="8 9" key="1">
    <citation type="submission" date="2023-03" db="EMBL/GenBank/DDBJ databases">
        <title>Fodinicurvata sp. CAU 1616 isolated from sea sendiment.</title>
        <authorList>
            <person name="Kim W."/>
        </authorList>
    </citation>
    <scope>NUCLEOTIDE SEQUENCE [LARGE SCALE GENOMIC DNA]</scope>
    <source>
        <strain evidence="8 9">CAU 1616</strain>
    </source>
</reference>
<organism evidence="8 9">
    <name type="scientific">Aquibaculum arenosum</name>
    <dbReference type="NCBI Taxonomy" id="3032591"/>
    <lineage>
        <taxon>Bacteria</taxon>
        <taxon>Pseudomonadati</taxon>
        <taxon>Pseudomonadota</taxon>
        <taxon>Alphaproteobacteria</taxon>
        <taxon>Rhodospirillales</taxon>
        <taxon>Rhodovibrionaceae</taxon>
        <taxon>Aquibaculum</taxon>
    </lineage>
</organism>
<gene>
    <name evidence="8" type="ORF">P2G67_09765</name>
</gene>
<keyword evidence="4 7" id="KW-0812">Transmembrane</keyword>
<evidence type="ECO:0000256" key="2">
    <source>
        <dbReference type="ARBA" id="ARBA00006679"/>
    </source>
</evidence>
<dbReference type="Pfam" id="PF07681">
    <property type="entry name" value="DoxX"/>
    <property type="match status" value="1"/>
</dbReference>
<dbReference type="EMBL" id="JARHUD010000005">
    <property type="protein sequence ID" value="MDF2096261.1"/>
    <property type="molecule type" value="Genomic_DNA"/>
</dbReference>
<proteinExistence type="inferred from homology"/>
<feature type="transmembrane region" description="Helical" evidence="7">
    <location>
        <begin position="107"/>
        <end position="126"/>
    </location>
</feature>
<evidence type="ECO:0000256" key="4">
    <source>
        <dbReference type="ARBA" id="ARBA00022692"/>
    </source>
</evidence>
<comment type="caution">
    <text evidence="8">The sequence shown here is derived from an EMBL/GenBank/DDBJ whole genome shotgun (WGS) entry which is preliminary data.</text>
</comment>
<accession>A0ABT5YMS4</accession>
<feature type="transmembrane region" description="Helical" evidence="7">
    <location>
        <begin position="49"/>
        <end position="67"/>
    </location>
</feature>
<keyword evidence="3" id="KW-1003">Cell membrane</keyword>
<keyword evidence="6 7" id="KW-0472">Membrane</keyword>
<evidence type="ECO:0000313" key="8">
    <source>
        <dbReference type="EMBL" id="MDF2096261.1"/>
    </source>
</evidence>
<evidence type="ECO:0000256" key="5">
    <source>
        <dbReference type="ARBA" id="ARBA00022989"/>
    </source>
</evidence>
<dbReference type="InterPro" id="IPR051907">
    <property type="entry name" value="DoxX-like_oxidoreductase"/>
</dbReference>
<dbReference type="InterPro" id="IPR032808">
    <property type="entry name" value="DoxX"/>
</dbReference>
<keyword evidence="5 7" id="KW-1133">Transmembrane helix</keyword>
<dbReference type="PANTHER" id="PTHR33452">
    <property type="entry name" value="OXIDOREDUCTASE CATD-RELATED"/>
    <property type="match status" value="1"/>
</dbReference>
<feature type="transmembrane region" description="Helical" evidence="7">
    <location>
        <begin position="74"/>
        <end position="95"/>
    </location>
</feature>
<comment type="subcellular location">
    <subcellularLocation>
        <location evidence="1">Cell membrane</location>
        <topology evidence="1">Multi-pass membrane protein</topology>
    </subcellularLocation>
</comment>
<comment type="similarity">
    <text evidence="2">Belongs to the DoxX family.</text>
</comment>
<evidence type="ECO:0000256" key="1">
    <source>
        <dbReference type="ARBA" id="ARBA00004651"/>
    </source>
</evidence>
<protein>
    <submittedName>
        <fullName evidence="8">DoxX family protein</fullName>
    </submittedName>
</protein>
<evidence type="ECO:0000313" key="9">
    <source>
        <dbReference type="Proteomes" id="UP001215503"/>
    </source>
</evidence>
<sequence>MLPPTAPLGALLLRLTLGVAFVAHGLMKVFMFTIPGTVAYFESLGYPGLFAYLVILAEIGGGLLLILGVQVRLIALLLLPTMIGALLEHTGNGWVFSAEGGGWEYPVFWIAALLAQALIGPGAYALRIPALRPLEARGWA</sequence>
<evidence type="ECO:0000256" key="6">
    <source>
        <dbReference type="ARBA" id="ARBA00023136"/>
    </source>
</evidence>
<dbReference type="Proteomes" id="UP001215503">
    <property type="component" value="Unassembled WGS sequence"/>
</dbReference>
<evidence type="ECO:0000256" key="7">
    <source>
        <dbReference type="SAM" id="Phobius"/>
    </source>
</evidence>
<name>A0ABT5YMS4_9PROT</name>
<dbReference type="RefSeq" id="WP_275822502.1">
    <property type="nucleotide sequence ID" value="NZ_JARHUD010000005.1"/>
</dbReference>